<evidence type="ECO:0000313" key="1">
    <source>
        <dbReference type="EMBL" id="PQP16530.1"/>
    </source>
</evidence>
<dbReference type="Pfam" id="PF11662">
    <property type="entry name" value="DUF3263"/>
    <property type="match status" value="1"/>
</dbReference>
<protein>
    <submittedName>
        <fullName evidence="1">DUF3263 domain-containing protein</fullName>
    </submittedName>
</protein>
<gene>
    <name evidence="1" type="ORF">C5613_36220</name>
</gene>
<organism evidence="1 2">
    <name type="scientific">Rhodococcus opacus</name>
    <name type="common">Nocardia opaca</name>
    <dbReference type="NCBI Taxonomy" id="37919"/>
    <lineage>
        <taxon>Bacteria</taxon>
        <taxon>Bacillati</taxon>
        <taxon>Actinomycetota</taxon>
        <taxon>Actinomycetes</taxon>
        <taxon>Mycobacteriales</taxon>
        <taxon>Nocardiaceae</taxon>
        <taxon>Rhodococcus</taxon>
    </lineage>
</organism>
<evidence type="ECO:0000313" key="2">
    <source>
        <dbReference type="Proteomes" id="UP000239290"/>
    </source>
</evidence>
<dbReference type="EMBL" id="PUIO01000063">
    <property type="protein sequence ID" value="PQP16530.1"/>
    <property type="molecule type" value="Genomic_DNA"/>
</dbReference>
<comment type="caution">
    <text evidence="1">The sequence shown here is derived from an EMBL/GenBank/DDBJ whole genome shotgun (WGS) entry which is preliminary data.</text>
</comment>
<dbReference type="RefSeq" id="WP_105422022.1">
    <property type="nucleotide sequence ID" value="NZ_PUIO01000063.1"/>
</dbReference>
<dbReference type="AlphaFoldDB" id="A0A2S8IP28"/>
<accession>A0A2S8IP28</accession>
<name>A0A2S8IP28_RHOOP</name>
<dbReference type="Proteomes" id="UP000239290">
    <property type="component" value="Unassembled WGS sequence"/>
</dbReference>
<sequence>MTDIDYSMIKFAQMWSHYGGGDEYILPEFGISPALFYQRLHQTLEKRFIEELDLTARLTLRDFCAVKLTRYGVVPVR</sequence>
<dbReference type="InterPro" id="IPR021678">
    <property type="entry name" value="DUF3263"/>
</dbReference>
<proteinExistence type="predicted"/>
<reference evidence="2" key="1">
    <citation type="submission" date="2018-02" db="EMBL/GenBank/DDBJ databases">
        <title>Draft genome sequencing of Rhodococcus opacus KU647198.</title>
        <authorList>
            <person name="Zheng B.-X."/>
        </authorList>
    </citation>
    <scope>NUCLEOTIDE SEQUENCE [LARGE SCALE GENOMIC DNA]</scope>
    <source>
        <strain evidence="2">04-OD7</strain>
    </source>
</reference>